<dbReference type="GO" id="GO:0005829">
    <property type="term" value="C:cytosol"/>
    <property type="evidence" value="ECO:0007669"/>
    <property type="project" value="TreeGrafter"/>
</dbReference>
<keyword evidence="6 8" id="KW-0413">Isomerase</keyword>
<dbReference type="Pfam" id="PF01678">
    <property type="entry name" value="DAP_epimerase"/>
    <property type="match status" value="2"/>
</dbReference>
<feature type="binding site" evidence="8">
    <location>
        <begin position="220"/>
        <end position="221"/>
    </location>
    <ligand>
        <name>substrate</name>
    </ligand>
</feature>
<dbReference type="Gene3D" id="3.10.310.10">
    <property type="entry name" value="Diaminopimelate Epimerase, Chain A, domain 1"/>
    <property type="match status" value="2"/>
</dbReference>
<evidence type="ECO:0000256" key="2">
    <source>
        <dbReference type="ARBA" id="ARBA00010219"/>
    </source>
</evidence>
<dbReference type="InterPro" id="IPR018510">
    <property type="entry name" value="DAP_epimerase_AS"/>
</dbReference>
<keyword evidence="4 8" id="KW-0028">Amino-acid biosynthesis</keyword>
<sequence>MATPLILEFTKMNGAGNDFIVIDNRFYVFSDEELSALARRYCPRRVGIGADGLLALNAPQQEGVHYRMRYFNADGSQGTMCGNGARCLARFARMAGLKAAPLWFETDAGLYHVDVPDDPQAPVRLYVPPPQHYTPRPALETSLPETIEAAAFIWTGTEHLVCFVPSVQAVDVAYWGLQLRHDPALQPRGANVNFVEVLSKSAVRVRTFEKGVEAETLACGTGALAAALVAWQQQRVEQLPIAVHMPGGVLTVGVDPTAQHGFFLEGPAVVVYRGTVEVPMPLVP</sequence>
<dbReference type="UniPathway" id="UPA00034">
    <property type="reaction ID" value="UER00025"/>
</dbReference>
<feature type="binding site" evidence="8">
    <location>
        <position position="72"/>
    </location>
    <ligand>
        <name>substrate</name>
    </ligand>
</feature>
<dbReference type="HAMAP" id="MF_00197">
    <property type="entry name" value="DAP_epimerase"/>
    <property type="match status" value="1"/>
</dbReference>
<dbReference type="InterPro" id="IPR001653">
    <property type="entry name" value="DAP_epimerase_DapF"/>
</dbReference>
<feature type="active site" description="Proton acceptor" evidence="8">
    <location>
        <position position="219"/>
    </location>
</feature>
<dbReference type="GO" id="GO:0008837">
    <property type="term" value="F:diaminopimelate epimerase activity"/>
    <property type="evidence" value="ECO:0007669"/>
    <property type="project" value="UniProtKB-UniRule"/>
</dbReference>
<evidence type="ECO:0000313" key="10">
    <source>
        <dbReference type="EMBL" id="HER95981.1"/>
    </source>
</evidence>
<evidence type="ECO:0000256" key="7">
    <source>
        <dbReference type="ARBA" id="ARBA00051712"/>
    </source>
</evidence>
<gene>
    <name evidence="8" type="primary">dapF</name>
    <name evidence="10" type="ORF">ENO59_05635</name>
</gene>
<comment type="subcellular location">
    <subcellularLocation>
        <location evidence="8">Cytoplasm</location>
    </subcellularLocation>
</comment>
<evidence type="ECO:0000256" key="9">
    <source>
        <dbReference type="PROSITE-ProRule" id="PRU10125"/>
    </source>
</evidence>
<evidence type="ECO:0000256" key="8">
    <source>
        <dbReference type="HAMAP-Rule" id="MF_00197"/>
    </source>
</evidence>
<dbReference type="EMBL" id="DSGB01000004">
    <property type="protein sequence ID" value="HER95981.1"/>
    <property type="molecule type" value="Genomic_DNA"/>
</dbReference>
<dbReference type="PROSITE" id="PS01326">
    <property type="entry name" value="DAP_EPIMERASE"/>
    <property type="match status" value="1"/>
</dbReference>
<feature type="site" description="Could be important to modulate the pK values of the two catalytic cysteine residues" evidence="8">
    <location>
        <position position="159"/>
    </location>
</feature>
<keyword evidence="8" id="KW-0963">Cytoplasm</keyword>
<feature type="binding site" evidence="8">
    <location>
        <begin position="82"/>
        <end position="83"/>
    </location>
    <ligand>
        <name>substrate</name>
    </ligand>
</feature>
<feature type="active site" description="Proton donor" evidence="8">
    <location>
        <position position="81"/>
    </location>
</feature>
<evidence type="ECO:0000256" key="1">
    <source>
        <dbReference type="ARBA" id="ARBA00005196"/>
    </source>
</evidence>
<comment type="caution">
    <text evidence="8">Lacks conserved residue(s) required for the propagation of feature annotation.</text>
</comment>
<dbReference type="EC" id="5.1.1.7" evidence="3 8"/>
<evidence type="ECO:0000256" key="6">
    <source>
        <dbReference type="ARBA" id="ARBA00023235"/>
    </source>
</evidence>
<comment type="catalytic activity">
    <reaction evidence="7 8">
        <text>(2S,6S)-2,6-diaminopimelate = meso-2,6-diaminopimelate</text>
        <dbReference type="Rhea" id="RHEA:15393"/>
        <dbReference type="ChEBI" id="CHEBI:57609"/>
        <dbReference type="ChEBI" id="CHEBI:57791"/>
        <dbReference type="EC" id="5.1.1.7"/>
    </reaction>
</comment>
<feature type="binding site" evidence="8">
    <location>
        <position position="17"/>
    </location>
    <ligand>
        <name>substrate</name>
    </ligand>
</feature>
<name>A0A7V2B0D0_RHOMR</name>
<organism evidence="10">
    <name type="scientific">Rhodothermus marinus</name>
    <name type="common">Rhodothermus obamensis</name>
    <dbReference type="NCBI Taxonomy" id="29549"/>
    <lineage>
        <taxon>Bacteria</taxon>
        <taxon>Pseudomonadati</taxon>
        <taxon>Rhodothermota</taxon>
        <taxon>Rhodothermia</taxon>
        <taxon>Rhodothermales</taxon>
        <taxon>Rhodothermaceae</taxon>
        <taxon>Rhodothermus</taxon>
    </lineage>
</organism>
<feature type="active site" evidence="9">
    <location>
        <position position="81"/>
    </location>
</feature>
<keyword evidence="5 8" id="KW-0457">Lysine biosynthesis</keyword>
<evidence type="ECO:0000256" key="3">
    <source>
        <dbReference type="ARBA" id="ARBA00013080"/>
    </source>
</evidence>
<dbReference type="PANTHER" id="PTHR31689:SF0">
    <property type="entry name" value="DIAMINOPIMELATE EPIMERASE"/>
    <property type="match status" value="1"/>
</dbReference>
<dbReference type="AlphaFoldDB" id="A0A7V2B0D0"/>
<dbReference type="SUPFAM" id="SSF54506">
    <property type="entry name" value="Diaminopimelate epimerase-like"/>
    <property type="match status" value="2"/>
</dbReference>
<dbReference type="PANTHER" id="PTHR31689">
    <property type="entry name" value="DIAMINOPIMELATE EPIMERASE, CHLOROPLASTIC"/>
    <property type="match status" value="1"/>
</dbReference>
<dbReference type="GO" id="GO:0009089">
    <property type="term" value="P:lysine biosynthetic process via diaminopimelate"/>
    <property type="evidence" value="ECO:0007669"/>
    <property type="project" value="UniProtKB-UniRule"/>
</dbReference>
<comment type="pathway">
    <text evidence="1 8">Amino-acid biosynthesis; L-lysine biosynthesis via DAP pathway; DL-2,6-diaminopimelate from LL-2,6-diaminopimelate: step 1/1.</text>
</comment>
<feature type="binding site" evidence="8">
    <location>
        <position position="191"/>
    </location>
    <ligand>
        <name>substrate</name>
    </ligand>
</feature>
<proteinExistence type="inferred from homology"/>
<reference evidence="10" key="1">
    <citation type="journal article" date="2020" name="mSystems">
        <title>Genome- and Community-Level Interaction Insights into Carbon Utilization and Element Cycling Functions of Hydrothermarchaeota in Hydrothermal Sediment.</title>
        <authorList>
            <person name="Zhou Z."/>
            <person name="Liu Y."/>
            <person name="Xu W."/>
            <person name="Pan J."/>
            <person name="Luo Z.H."/>
            <person name="Li M."/>
        </authorList>
    </citation>
    <scope>NUCLEOTIDE SEQUENCE [LARGE SCALE GENOMIC DNA]</scope>
    <source>
        <strain evidence="10">SpSt-143</strain>
    </source>
</reference>
<protein>
    <recommendedName>
        <fullName evidence="3 8">Diaminopimelate epimerase</fullName>
        <shortName evidence="8">DAP epimerase</shortName>
        <ecNumber evidence="3 8">5.1.1.7</ecNumber>
    </recommendedName>
    <alternativeName>
        <fullName evidence="8">PLP-independent amino acid racemase</fullName>
    </alternativeName>
</protein>
<comment type="caution">
    <text evidence="10">The sequence shown here is derived from an EMBL/GenBank/DDBJ whole genome shotgun (WGS) entry which is preliminary data.</text>
</comment>
<evidence type="ECO:0000256" key="5">
    <source>
        <dbReference type="ARBA" id="ARBA00023154"/>
    </source>
</evidence>
<comment type="function">
    <text evidence="8">Catalyzes the stereoinversion of LL-2,6-diaminopimelate (L,L-DAP) to meso-diaminopimelate (meso-DAP), a precursor of L-lysine and an essential component of the bacterial peptidoglycan.</text>
</comment>
<accession>A0A7V2B0D0</accession>
<feature type="site" description="Could be important to modulate the pK values of the two catalytic cysteine residues" evidence="8">
    <location>
        <position position="209"/>
    </location>
</feature>
<evidence type="ECO:0000256" key="4">
    <source>
        <dbReference type="ARBA" id="ARBA00022605"/>
    </source>
</evidence>
<comment type="subunit">
    <text evidence="8">Homodimer.</text>
</comment>
<dbReference type="NCBIfam" id="TIGR00652">
    <property type="entry name" value="DapF"/>
    <property type="match status" value="1"/>
</dbReference>
<comment type="similarity">
    <text evidence="2 8">Belongs to the diaminopimelate epimerase family.</text>
</comment>